<dbReference type="PROSITE" id="PS50835">
    <property type="entry name" value="IG_LIKE"/>
    <property type="match status" value="2"/>
</dbReference>
<dbReference type="PANTHER" id="PTHR24100">
    <property type="entry name" value="BUTYROPHILIN"/>
    <property type="match status" value="1"/>
</dbReference>
<evidence type="ECO:0000313" key="11">
    <source>
        <dbReference type="Proteomes" id="UP000694427"/>
    </source>
</evidence>
<dbReference type="InterPro" id="IPR013106">
    <property type="entry name" value="Ig_V-set"/>
</dbReference>
<evidence type="ECO:0000256" key="5">
    <source>
        <dbReference type="ARBA" id="ARBA00023180"/>
    </source>
</evidence>
<dbReference type="Proteomes" id="UP000694701">
    <property type="component" value="Unplaced"/>
</dbReference>
<sequence>MLWLLLCVVDVLVASFEVTVPNKHLLAIRDRPAVLGCEFTPDPDISNLVVTWQRQEDARVVHSFYYQQNQLDRQSPEYQTRTSLYVSELHKGNASLRIAAVRPKDAGLYMCIVSNTKGTGRALMEVSYEASFEVTVPNKHLLAIRDRPAVLGCEFTPDPDISNLVVTWQRQEDARVVHSFYYQQDQLDRQSPEYHTRTSLYVSELHKGNASIRIAAVRPKDAGWYLCIVSNTKGTGRALMQVTYGAPYSEPRISIHVNSSALKVQFETEGFPKPEVIWLGEHDQNLNYHLEIHGQTEDGLYFIKSICEAQKPVINITFTLKNHLLNQNLQRPVVLSYDEDTTDHMIIVLAVLSVVCILLVIGIIWLAVQKQNKQRSSL</sequence>
<dbReference type="InterPro" id="IPR007110">
    <property type="entry name" value="Ig-like_dom"/>
</dbReference>
<feature type="signal peptide" evidence="8">
    <location>
        <begin position="1"/>
        <end position="15"/>
    </location>
</feature>
<dbReference type="GO" id="GO:0050863">
    <property type="term" value="P:regulation of T cell activation"/>
    <property type="evidence" value="ECO:0007669"/>
    <property type="project" value="UniProtKB-ARBA"/>
</dbReference>
<comment type="subcellular location">
    <subcellularLocation>
        <location evidence="1">Membrane</location>
    </subcellularLocation>
</comment>
<keyword evidence="5" id="KW-0325">Glycoprotein</keyword>
<keyword evidence="7" id="KW-1133">Transmembrane helix</keyword>
<gene>
    <name evidence="10 12" type="primary">LOC109109482</name>
</gene>
<reference evidence="12" key="1">
    <citation type="submission" date="2025-04" db="UniProtKB">
        <authorList>
            <consortium name="RefSeq"/>
        </authorList>
    </citation>
    <scope>IDENTIFICATION</scope>
    <source>
        <tissue evidence="12">Muscle</tissue>
    </source>
</reference>
<name>A0A8C1KD11_CYPCA</name>
<feature type="domain" description="Ig-like" evidence="9">
    <location>
        <begin position="151"/>
        <end position="243"/>
    </location>
</feature>
<keyword evidence="11" id="KW-1185">Reference proteome</keyword>
<evidence type="ECO:0000256" key="2">
    <source>
        <dbReference type="ARBA" id="ARBA00022729"/>
    </source>
</evidence>
<dbReference type="OrthoDB" id="10055806at2759"/>
<dbReference type="KEGG" id="ccar:109109482"/>
<dbReference type="RefSeq" id="XP_042593208.1">
    <property type="nucleotide sequence ID" value="XM_042737274.1"/>
</dbReference>
<keyword evidence="3 7" id="KW-0472">Membrane</keyword>
<dbReference type="InterPro" id="IPR003598">
    <property type="entry name" value="Ig_sub2"/>
</dbReference>
<dbReference type="SMART" id="SM00408">
    <property type="entry name" value="IGc2"/>
    <property type="match status" value="2"/>
</dbReference>
<dbReference type="Proteomes" id="UP000694427">
    <property type="component" value="Unplaced"/>
</dbReference>
<dbReference type="PANTHER" id="PTHR24100:SF145">
    <property type="entry name" value="CD276 ANTIGEN"/>
    <property type="match status" value="1"/>
</dbReference>
<evidence type="ECO:0000256" key="6">
    <source>
        <dbReference type="ARBA" id="ARBA00023319"/>
    </source>
</evidence>
<feature type="chain" id="PRO_5044675572" evidence="8">
    <location>
        <begin position="16"/>
        <end position="378"/>
    </location>
</feature>
<dbReference type="Ensembl" id="ENSCCRT00020094694.1">
    <property type="protein sequence ID" value="ENSCCRP00020086559.1"/>
    <property type="gene ID" value="ENSCCRG00020039848.1"/>
</dbReference>
<proteinExistence type="predicted"/>
<evidence type="ECO:0000256" key="3">
    <source>
        <dbReference type="ARBA" id="ARBA00023136"/>
    </source>
</evidence>
<dbReference type="GO" id="GO:0005102">
    <property type="term" value="F:signaling receptor binding"/>
    <property type="evidence" value="ECO:0007669"/>
    <property type="project" value="TreeGrafter"/>
</dbReference>
<dbReference type="SUPFAM" id="SSF48726">
    <property type="entry name" value="Immunoglobulin"/>
    <property type="match status" value="2"/>
</dbReference>
<dbReference type="GO" id="GO:0009897">
    <property type="term" value="C:external side of plasma membrane"/>
    <property type="evidence" value="ECO:0007669"/>
    <property type="project" value="TreeGrafter"/>
</dbReference>
<dbReference type="Proteomes" id="UP001155660">
    <property type="component" value="Chromosome B13"/>
</dbReference>
<evidence type="ECO:0000256" key="4">
    <source>
        <dbReference type="ARBA" id="ARBA00023157"/>
    </source>
</evidence>
<accession>A0A8C1KD11</accession>
<evidence type="ECO:0000259" key="9">
    <source>
        <dbReference type="PROSITE" id="PS50835"/>
    </source>
</evidence>
<keyword evidence="4" id="KW-1015">Disulfide bond</keyword>
<evidence type="ECO:0000313" key="12">
    <source>
        <dbReference type="RefSeq" id="XP_042593208.1"/>
    </source>
</evidence>
<feature type="transmembrane region" description="Helical" evidence="7">
    <location>
        <begin position="345"/>
        <end position="368"/>
    </location>
</feature>
<dbReference type="InterPro" id="IPR013783">
    <property type="entry name" value="Ig-like_fold"/>
</dbReference>
<dbReference type="Ensembl" id="ENSCCRT00010050162.1">
    <property type="protein sequence ID" value="ENSCCRP00010045774.1"/>
    <property type="gene ID" value="ENSCCRG00010019397.1"/>
</dbReference>
<dbReference type="FunFam" id="2.60.40.10:FF:000142">
    <property type="entry name" value="V-set domain-containing T-cell activation inhibitor 1"/>
    <property type="match status" value="1"/>
</dbReference>
<evidence type="ECO:0000256" key="8">
    <source>
        <dbReference type="SAM" id="SignalP"/>
    </source>
</evidence>
<dbReference type="SMART" id="SM00409">
    <property type="entry name" value="IG"/>
    <property type="match status" value="2"/>
</dbReference>
<dbReference type="GO" id="GO:1903037">
    <property type="term" value="P:regulation of leukocyte cell-cell adhesion"/>
    <property type="evidence" value="ECO:0007669"/>
    <property type="project" value="UniProtKB-ARBA"/>
</dbReference>
<keyword evidence="6" id="KW-0393">Immunoglobulin domain</keyword>
<dbReference type="SMART" id="SM00406">
    <property type="entry name" value="IGv"/>
    <property type="match status" value="2"/>
</dbReference>
<dbReference type="GO" id="GO:0001817">
    <property type="term" value="P:regulation of cytokine production"/>
    <property type="evidence" value="ECO:0007669"/>
    <property type="project" value="TreeGrafter"/>
</dbReference>
<dbReference type="Gene3D" id="2.60.40.10">
    <property type="entry name" value="Immunoglobulins"/>
    <property type="match status" value="3"/>
</dbReference>
<dbReference type="InterPro" id="IPR036179">
    <property type="entry name" value="Ig-like_dom_sf"/>
</dbReference>
<evidence type="ECO:0000256" key="1">
    <source>
        <dbReference type="ARBA" id="ARBA00004370"/>
    </source>
</evidence>
<dbReference type="InterPro" id="IPR003599">
    <property type="entry name" value="Ig_sub"/>
</dbReference>
<dbReference type="FunFam" id="2.60.40.10:FF:000438">
    <property type="entry name" value="CD276 antigen"/>
    <property type="match status" value="1"/>
</dbReference>
<dbReference type="Pfam" id="PF07686">
    <property type="entry name" value="V-set"/>
    <property type="match status" value="2"/>
</dbReference>
<feature type="domain" description="Ig-like" evidence="9">
    <location>
        <begin position="35"/>
        <end position="127"/>
    </location>
</feature>
<protein>
    <submittedName>
        <fullName evidence="12">CD276 antigen homolog</fullName>
    </submittedName>
    <submittedName>
        <fullName evidence="10">Zgc:172120</fullName>
    </submittedName>
</protein>
<dbReference type="AlphaFoldDB" id="A0A8C1KD11"/>
<dbReference type="GeneID" id="109109482"/>
<keyword evidence="7" id="KW-0812">Transmembrane</keyword>
<evidence type="ECO:0000313" key="10">
    <source>
        <dbReference type="Ensembl" id="ENSCCRP00010045774.1"/>
    </source>
</evidence>
<evidence type="ECO:0000256" key="7">
    <source>
        <dbReference type="SAM" id="Phobius"/>
    </source>
</evidence>
<dbReference type="GO" id="GO:0050852">
    <property type="term" value="P:T cell receptor signaling pathway"/>
    <property type="evidence" value="ECO:0007669"/>
    <property type="project" value="TreeGrafter"/>
</dbReference>
<reference evidence="10" key="2">
    <citation type="submission" date="2025-05" db="UniProtKB">
        <authorList>
            <consortium name="Ensembl"/>
        </authorList>
    </citation>
    <scope>IDENTIFICATION</scope>
</reference>
<organism evidence="10 11">
    <name type="scientific">Cyprinus carpio</name>
    <name type="common">Common carp</name>
    <dbReference type="NCBI Taxonomy" id="7962"/>
    <lineage>
        <taxon>Eukaryota</taxon>
        <taxon>Metazoa</taxon>
        <taxon>Chordata</taxon>
        <taxon>Craniata</taxon>
        <taxon>Vertebrata</taxon>
        <taxon>Euteleostomi</taxon>
        <taxon>Actinopterygii</taxon>
        <taxon>Neopterygii</taxon>
        <taxon>Teleostei</taxon>
        <taxon>Ostariophysi</taxon>
        <taxon>Cypriniformes</taxon>
        <taxon>Cyprinidae</taxon>
        <taxon>Cyprininae</taxon>
        <taxon>Cyprinus</taxon>
    </lineage>
</organism>
<keyword evidence="2 8" id="KW-0732">Signal</keyword>
<dbReference type="InterPro" id="IPR050504">
    <property type="entry name" value="IgSF_BTN/MOG"/>
</dbReference>